<comment type="caution">
    <text evidence="5">The sequence shown here is derived from an EMBL/GenBank/DDBJ whole genome shotgun (WGS) entry which is preliminary data.</text>
</comment>
<keyword evidence="1" id="KW-0805">Transcription regulation</keyword>
<dbReference type="CDD" id="cd07377">
    <property type="entry name" value="WHTH_GntR"/>
    <property type="match status" value="1"/>
</dbReference>
<evidence type="ECO:0000256" key="2">
    <source>
        <dbReference type="ARBA" id="ARBA00023125"/>
    </source>
</evidence>
<proteinExistence type="predicted"/>
<organism evidence="5 6">
    <name type="scientific">Scopulibacillus cellulosilyticus</name>
    <dbReference type="NCBI Taxonomy" id="2665665"/>
    <lineage>
        <taxon>Bacteria</taxon>
        <taxon>Bacillati</taxon>
        <taxon>Bacillota</taxon>
        <taxon>Bacilli</taxon>
        <taxon>Bacillales</taxon>
        <taxon>Sporolactobacillaceae</taxon>
        <taxon>Scopulibacillus</taxon>
    </lineage>
</organism>
<dbReference type="InterPro" id="IPR008920">
    <property type="entry name" value="TF_FadR/GntR_C"/>
</dbReference>
<dbReference type="Pfam" id="PF00392">
    <property type="entry name" value="GntR"/>
    <property type="match status" value="1"/>
</dbReference>
<dbReference type="SUPFAM" id="SSF48008">
    <property type="entry name" value="GntR ligand-binding domain-like"/>
    <property type="match status" value="1"/>
</dbReference>
<keyword evidence="2" id="KW-0238">DNA-binding</keyword>
<dbReference type="Gene3D" id="1.10.10.10">
    <property type="entry name" value="Winged helix-like DNA-binding domain superfamily/Winged helix DNA-binding domain"/>
    <property type="match status" value="1"/>
</dbReference>
<dbReference type="SUPFAM" id="SSF46785">
    <property type="entry name" value="Winged helix' DNA-binding domain"/>
    <property type="match status" value="1"/>
</dbReference>
<reference evidence="6" key="1">
    <citation type="journal article" date="2019" name="Int. J. Syst. Evol. Microbiol.">
        <title>The Global Catalogue of Microorganisms (GCM) 10K type strain sequencing project: providing services to taxonomists for standard genome sequencing and annotation.</title>
        <authorList>
            <consortium name="The Broad Institute Genomics Platform"/>
            <consortium name="The Broad Institute Genome Sequencing Center for Infectious Disease"/>
            <person name="Wu L."/>
            <person name="Ma J."/>
        </authorList>
    </citation>
    <scope>NUCLEOTIDE SEQUENCE [LARGE SCALE GENOMIC DNA]</scope>
    <source>
        <strain evidence="6">CGMCC 1.16305</strain>
    </source>
</reference>
<name>A0ABW2Q581_9BACL</name>
<dbReference type="PANTHER" id="PTHR43537:SF53">
    <property type="entry name" value="HTH-TYPE TRANSCRIPTIONAL REPRESSOR NANR"/>
    <property type="match status" value="1"/>
</dbReference>
<dbReference type="InterPro" id="IPR011711">
    <property type="entry name" value="GntR_C"/>
</dbReference>
<dbReference type="RefSeq" id="WP_380968633.1">
    <property type="nucleotide sequence ID" value="NZ_JBHTCO010000039.1"/>
</dbReference>
<protein>
    <submittedName>
        <fullName evidence="5">GntR family transcriptional regulator</fullName>
    </submittedName>
</protein>
<accession>A0ABW2Q581</accession>
<evidence type="ECO:0000313" key="6">
    <source>
        <dbReference type="Proteomes" id="UP001596505"/>
    </source>
</evidence>
<keyword evidence="3" id="KW-0804">Transcription</keyword>
<dbReference type="Proteomes" id="UP001596505">
    <property type="component" value="Unassembled WGS sequence"/>
</dbReference>
<evidence type="ECO:0000259" key="4">
    <source>
        <dbReference type="PROSITE" id="PS50949"/>
    </source>
</evidence>
<dbReference type="Gene3D" id="1.20.120.530">
    <property type="entry name" value="GntR ligand-binding domain-like"/>
    <property type="match status" value="1"/>
</dbReference>
<evidence type="ECO:0000256" key="1">
    <source>
        <dbReference type="ARBA" id="ARBA00023015"/>
    </source>
</evidence>
<dbReference type="InterPro" id="IPR036388">
    <property type="entry name" value="WH-like_DNA-bd_sf"/>
</dbReference>
<dbReference type="InterPro" id="IPR000524">
    <property type="entry name" value="Tscrpt_reg_HTH_GntR"/>
</dbReference>
<dbReference type="SMART" id="SM00345">
    <property type="entry name" value="HTH_GNTR"/>
    <property type="match status" value="1"/>
</dbReference>
<dbReference type="EMBL" id="JBHTCO010000039">
    <property type="protein sequence ID" value="MFC7394793.1"/>
    <property type="molecule type" value="Genomic_DNA"/>
</dbReference>
<dbReference type="InterPro" id="IPR036390">
    <property type="entry name" value="WH_DNA-bd_sf"/>
</dbReference>
<dbReference type="PROSITE" id="PS50949">
    <property type="entry name" value="HTH_GNTR"/>
    <property type="match status" value="1"/>
</dbReference>
<gene>
    <name evidence="5" type="ORF">ACFQRG_17870</name>
</gene>
<sequence>MNLVNETEIYKAIKSAIIQQKVRPNTQLVEEVLAESFGVSRTPVRNALRRLAFEKLVTIIPHKGTFVSAPSVEDAKEVFEMRRLLETAAIRQGCSYFTEGQFRELKQLLDDEHRAHEEGDFFAALQISGDFHLKIAELTRNSYLYRYLEELVSLTYVIIAFYGYRHLTSCSSHEHDQILEAMKKRDVEIAVDLISDHLTKIEMSLDFTENIAASMSLTDIFSIKSHSSV</sequence>
<dbReference type="SMART" id="SM00895">
    <property type="entry name" value="FCD"/>
    <property type="match status" value="1"/>
</dbReference>
<keyword evidence="6" id="KW-1185">Reference proteome</keyword>
<evidence type="ECO:0000256" key="3">
    <source>
        <dbReference type="ARBA" id="ARBA00023163"/>
    </source>
</evidence>
<dbReference type="PANTHER" id="PTHR43537">
    <property type="entry name" value="TRANSCRIPTIONAL REGULATOR, GNTR FAMILY"/>
    <property type="match status" value="1"/>
</dbReference>
<dbReference type="Pfam" id="PF07729">
    <property type="entry name" value="FCD"/>
    <property type="match status" value="1"/>
</dbReference>
<feature type="domain" description="HTH gntR-type" evidence="4">
    <location>
        <begin position="3"/>
        <end position="70"/>
    </location>
</feature>
<evidence type="ECO:0000313" key="5">
    <source>
        <dbReference type="EMBL" id="MFC7394793.1"/>
    </source>
</evidence>